<name>A0A2U3PVK0_9BRAD</name>
<reference evidence="2 3" key="1">
    <citation type="submission" date="2018-03" db="EMBL/GenBank/DDBJ databases">
        <authorList>
            <person name="Gully D."/>
        </authorList>
    </citation>
    <scope>NUCLEOTIDE SEQUENCE [LARGE SCALE GENOMIC DNA]</scope>
    <source>
        <strain evidence="2">ORS3257</strain>
    </source>
</reference>
<sequence>MHVTSQTIEGACAFAWRNYLLLHNGISENDARRSALYRYVVNLRDTGEDDFDLLQIAAVAYLKKLDELHDDRSARLAVDQILAERLESRIAQPVTSLQASNTKRRSEQHGRQIR</sequence>
<organism evidence="2 3">
    <name type="scientific">Bradyrhizobium vignae</name>
    <dbReference type="NCBI Taxonomy" id="1549949"/>
    <lineage>
        <taxon>Bacteria</taxon>
        <taxon>Pseudomonadati</taxon>
        <taxon>Pseudomonadota</taxon>
        <taxon>Alphaproteobacteria</taxon>
        <taxon>Hyphomicrobiales</taxon>
        <taxon>Nitrobacteraceae</taxon>
        <taxon>Bradyrhizobium</taxon>
    </lineage>
</organism>
<dbReference type="EMBL" id="LS398110">
    <property type="protein sequence ID" value="SPP93154.1"/>
    <property type="molecule type" value="Genomic_DNA"/>
</dbReference>
<evidence type="ECO:0000313" key="2">
    <source>
        <dbReference type="EMBL" id="SPP93154.1"/>
    </source>
</evidence>
<dbReference type="AlphaFoldDB" id="A0A2U3PVK0"/>
<evidence type="ECO:0000313" key="3">
    <source>
        <dbReference type="Proteomes" id="UP000246085"/>
    </source>
</evidence>
<dbReference type="KEGG" id="bvz:BRAD3257_2062"/>
<evidence type="ECO:0000256" key="1">
    <source>
        <dbReference type="SAM" id="MobiDB-lite"/>
    </source>
</evidence>
<feature type="region of interest" description="Disordered" evidence="1">
    <location>
        <begin position="94"/>
        <end position="114"/>
    </location>
</feature>
<accession>A0A2U3PVK0</accession>
<protein>
    <submittedName>
        <fullName evidence="2">Uncharacterized protein</fullName>
    </submittedName>
</protein>
<gene>
    <name evidence="2" type="ORF">BRAD3257_2062</name>
</gene>
<feature type="compositionally biased region" description="Basic and acidic residues" evidence="1">
    <location>
        <begin position="104"/>
        <end position="114"/>
    </location>
</feature>
<dbReference type="Proteomes" id="UP000246085">
    <property type="component" value="Chromosome BRAD3257"/>
</dbReference>
<proteinExistence type="predicted"/>